<evidence type="ECO:0000313" key="1">
    <source>
        <dbReference type="EMBL" id="MBN7772340.1"/>
    </source>
</evidence>
<reference evidence="1" key="1">
    <citation type="submission" date="2021-02" db="EMBL/GenBank/DDBJ databases">
        <title>Abyssanaerobacter marinus gen.nov., sp., nov, anaerobic bacterium isolated from the Onnuri vent field of Indian Ocean and suggestion of Mogibacteriaceae fam. nov., and proposal of reclassification of ambiguous this family's genus member.</title>
        <authorList>
            <person name="Kim Y.J."/>
            <person name="Yang J.-A."/>
        </authorList>
    </citation>
    <scope>NUCLEOTIDE SEQUENCE</scope>
    <source>
        <strain evidence="1">DSM 2634</strain>
    </source>
</reference>
<dbReference type="Proteomes" id="UP000664545">
    <property type="component" value="Unassembled WGS sequence"/>
</dbReference>
<dbReference type="AlphaFoldDB" id="A0A939D775"/>
<comment type="caution">
    <text evidence="1">The sequence shown here is derived from an EMBL/GenBank/DDBJ whole genome shotgun (WGS) entry which is preliminary data.</text>
</comment>
<organism evidence="1 2">
    <name type="scientific">Clostridium aminobutyricum</name>
    <dbReference type="NCBI Taxonomy" id="33953"/>
    <lineage>
        <taxon>Bacteria</taxon>
        <taxon>Bacillati</taxon>
        <taxon>Bacillota</taxon>
        <taxon>Clostridia</taxon>
        <taxon>Eubacteriales</taxon>
        <taxon>Clostridiaceae</taxon>
        <taxon>Clostridium</taxon>
    </lineage>
</organism>
<sequence length="294" mass="34524">MKIRLKQLSLQDDNERYRRPSKQLPLPNEFTFQNFAIDDTEPSLITDVFNDSEDVIKAFFGILKNASNMEDYLGGCGSIGDTMNPYAYAYELYTQDARQEMSLESFKDSFQGIGHINLLKLYPVYIPPGTPENIRYYMFEIEIITGPTEKDQMAYDRGGSYFVYYYGLIAVEYDQNEGWKIRSIYYLPEDFLCAPDHGWSYAAEYLVPIVYEEWYQLIDQIDNMVQNGNLVSVYASNEDKSRRYKFDFVRLTNGYDILLHENIWNKGRWEEINIMRDEGQRLKLSPLNPNFMTA</sequence>
<dbReference type="EMBL" id="JAFJZZ010000001">
    <property type="protein sequence ID" value="MBN7772340.1"/>
    <property type="molecule type" value="Genomic_DNA"/>
</dbReference>
<keyword evidence="2" id="KW-1185">Reference proteome</keyword>
<proteinExistence type="predicted"/>
<dbReference type="RefSeq" id="WP_206581149.1">
    <property type="nucleotide sequence ID" value="NZ_JAFJZZ010000001.1"/>
</dbReference>
<gene>
    <name evidence="1" type="ORF">JYB65_03100</name>
</gene>
<protein>
    <submittedName>
        <fullName evidence="1">Uncharacterized protein</fullName>
    </submittedName>
</protein>
<name>A0A939D775_CLOAM</name>
<accession>A0A939D775</accession>
<evidence type="ECO:0000313" key="2">
    <source>
        <dbReference type="Proteomes" id="UP000664545"/>
    </source>
</evidence>